<proteinExistence type="predicted"/>
<name>A0A382NN59_9ZZZZ</name>
<evidence type="ECO:0000313" key="1">
    <source>
        <dbReference type="EMBL" id="SVC62649.1"/>
    </source>
</evidence>
<reference evidence="1" key="1">
    <citation type="submission" date="2018-05" db="EMBL/GenBank/DDBJ databases">
        <authorList>
            <person name="Lanie J.A."/>
            <person name="Ng W.-L."/>
            <person name="Kazmierczak K.M."/>
            <person name="Andrzejewski T.M."/>
            <person name="Davidsen T.M."/>
            <person name="Wayne K.J."/>
            <person name="Tettelin H."/>
            <person name="Glass J.I."/>
            <person name="Rusch D."/>
            <person name="Podicherti R."/>
            <person name="Tsui H.-C.T."/>
            <person name="Winkler M.E."/>
        </authorList>
    </citation>
    <scope>NUCLEOTIDE SEQUENCE</scope>
</reference>
<dbReference type="AlphaFoldDB" id="A0A382NN59"/>
<sequence>MLKINSVHTPLVTLFALLTFMARDFDIAIDVSIG</sequence>
<dbReference type="EMBL" id="UINC01101663">
    <property type="protein sequence ID" value="SVC62649.1"/>
    <property type="molecule type" value="Genomic_DNA"/>
</dbReference>
<gene>
    <name evidence="1" type="ORF">METZ01_LOCUS315503</name>
</gene>
<accession>A0A382NN59</accession>
<feature type="non-terminal residue" evidence="1">
    <location>
        <position position="34"/>
    </location>
</feature>
<protein>
    <submittedName>
        <fullName evidence="1">Uncharacterized protein</fullName>
    </submittedName>
</protein>
<organism evidence="1">
    <name type="scientific">marine metagenome</name>
    <dbReference type="NCBI Taxonomy" id="408172"/>
    <lineage>
        <taxon>unclassified sequences</taxon>
        <taxon>metagenomes</taxon>
        <taxon>ecological metagenomes</taxon>
    </lineage>
</organism>